<protein>
    <submittedName>
        <fullName evidence="1">Uncharacterized protein</fullName>
    </submittedName>
</protein>
<proteinExistence type="predicted"/>
<organism evidence="1 2">
    <name type="scientific">Candidatus Borkfalkia avistercoris</name>
    <dbReference type="NCBI Taxonomy" id="2838504"/>
    <lineage>
        <taxon>Bacteria</taxon>
        <taxon>Bacillati</taxon>
        <taxon>Bacillota</taxon>
        <taxon>Clostridia</taxon>
        <taxon>Christensenellales</taxon>
        <taxon>Christensenellaceae</taxon>
        <taxon>Candidatus Borkfalkia</taxon>
    </lineage>
</organism>
<reference evidence="1" key="2">
    <citation type="submission" date="2021-04" db="EMBL/GenBank/DDBJ databases">
        <authorList>
            <person name="Gilroy R."/>
        </authorList>
    </citation>
    <scope>NUCLEOTIDE SEQUENCE</scope>
    <source>
        <strain evidence="1">CHK187-5294</strain>
    </source>
</reference>
<name>A0A9D2CZC7_9FIRM</name>
<dbReference type="Proteomes" id="UP000824132">
    <property type="component" value="Unassembled WGS sequence"/>
</dbReference>
<evidence type="ECO:0000313" key="1">
    <source>
        <dbReference type="EMBL" id="HIZ03667.1"/>
    </source>
</evidence>
<evidence type="ECO:0000313" key="2">
    <source>
        <dbReference type="Proteomes" id="UP000824132"/>
    </source>
</evidence>
<reference evidence="1" key="1">
    <citation type="journal article" date="2021" name="PeerJ">
        <title>Extensive microbial diversity within the chicken gut microbiome revealed by metagenomics and culture.</title>
        <authorList>
            <person name="Gilroy R."/>
            <person name="Ravi A."/>
            <person name="Getino M."/>
            <person name="Pursley I."/>
            <person name="Horton D.L."/>
            <person name="Alikhan N.F."/>
            <person name="Baker D."/>
            <person name="Gharbi K."/>
            <person name="Hall N."/>
            <person name="Watson M."/>
            <person name="Adriaenssens E.M."/>
            <person name="Foster-Nyarko E."/>
            <person name="Jarju S."/>
            <person name="Secka A."/>
            <person name="Antonio M."/>
            <person name="Oren A."/>
            <person name="Chaudhuri R.R."/>
            <person name="La Ragione R."/>
            <person name="Hildebrand F."/>
            <person name="Pallen M.J."/>
        </authorList>
    </citation>
    <scope>NUCLEOTIDE SEQUENCE</scope>
    <source>
        <strain evidence="1">CHK187-5294</strain>
    </source>
</reference>
<comment type="caution">
    <text evidence="1">The sequence shown here is derived from an EMBL/GenBank/DDBJ whole genome shotgun (WGS) entry which is preliminary data.</text>
</comment>
<dbReference type="AlphaFoldDB" id="A0A9D2CZC7"/>
<gene>
    <name evidence="1" type="ORF">H9727_05215</name>
</gene>
<sequence length="108" mass="12041">MKKDEYLSMLIKDNVTADGYRHEINEAIIDCVDIALSQMPANFEIQDTSIGLAEFWEIIQKEGKKSAAHCCSPLRAAELIAEKLGAKFERASRRLGGAHSVKSLEDFL</sequence>
<dbReference type="EMBL" id="DXCL01000026">
    <property type="protein sequence ID" value="HIZ03667.1"/>
    <property type="molecule type" value="Genomic_DNA"/>
</dbReference>
<accession>A0A9D2CZC7</accession>